<organism evidence="1 2">
    <name type="scientific">Hohenbuehelia grisea</name>
    <dbReference type="NCBI Taxonomy" id="104357"/>
    <lineage>
        <taxon>Eukaryota</taxon>
        <taxon>Fungi</taxon>
        <taxon>Dikarya</taxon>
        <taxon>Basidiomycota</taxon>
        <taxon>Agaricomycotina</taxon>
        <taxon>Agaricomycetes</taxon>
        <taxon>Agaricomycetidae</taxon>
        <taxon>Agaricales</taxon>
        <taxon>Pleurotineae</taxon>
        <taxon>Pleurotaceae</taxon>
        <taxon>Hohenbuehelia</taxon>
    </lineage>
</organism>
<dbReference type="EMBL" id="JASNQZ010000017">
    <property type="protein sequence ID" value="KAL0945724.1"/>
    <property type="molecule type" value="Genomic_DNA"/>
</dbReference>
<proteinExistence type="predicted"/>
<evidence type="ECO:0000313" key="1">
    <source>
        <dbReference type="EMBL" id="KAL0945724.1"/>
    </source>
</evidence>
<name>A0ABR3IQZ8_9AGAR</name>
<evidence type="ECO:0000313" key="2">
    <source>
        <dbReference type="Proteomes" id="UP001556367"/>
    </source>
</evidence>
<comment type="caution">
    <text evidence="1">The sequence shown here is derived from an EMBL/GenBank/DDBJ whole genome shotgun (WGS) entry which is preliminary data.</text>
</comment>
<gene>
    <name evidence="1" type="ORF">HGRIS_014871</name>
</gene>
<dbReference type="Proteomes" id="UP001556367">
    <property type="component" value="Unassembled WGS sequence"/>
</dbReference>
<protein>
    <submittedName>
        <fullName evidence="1">Uncharacterized protein</fullName>
    </submittedName>
</protein>
<reference evidence="2" key="1">
    <citation type="submission" date="2024-06" db="EMBL/GenBank/DDBJ databases">
        <title>Multi-omics analyses provide insights into the biosynthesis of the anticancer antibiotic pleurotin in Hohenbuehelia grisea.</title>
        <authorList>
            <person name="Weaver J.A."/>
            <person name="Alberti F."/>
        </authorList>
    </citation>
    <scope>NUCLEOTIDE SEQUENCE [LARGE SCALE GENOMIC DNA]</scope>
    <source>
        <strain evidence="2">T-177</strain>
    </source>
</reference>
<accession>A0ABR3IQZ8</accession>
<keyword evidence="2" id="KW-1185">Reference proteome</keyword>
<sequence length="100" mass="11246">MDGNFTRFITVEVSGEMDSFKTQINQMVFTLRDTIVILSLFSRPPWTNILIIFSHRQRFLADLDLPALLARTTSSLDDDSELATEAACPQLCITTVLYGS</sequence>